<dbReference type="EMBL" id="JAJSOW010000100">
    <property type="protein sequence ID" value="KAI9186957.1"/>
    <property type="molecule type" value="Genomic_DNA"/>
</dbReference>
<comment type="caution">
    <text evidence="2">The sequence shown here is derived from an EMBL/GenBank/DDBJ whole genome shotgun (WGS) entry which is preliminary data.</text>
</comment>
<evidence type="ECO:0000313" key="2">
    <source>
        <dbReference type="EMBL" id="KAI9186957.1"/>
    </source>
</evidence>
<gene>
    <name evidence="2" type="ORF">LWI28_022739</name>
</gene>
<name>A0AAD5J7I2_ACENE</name>
<keyword evidence="3" id="KW-1185">Reference proteome</keyword>
<accession>A0AAD5J7I2</accession>
<dbReference type="Proteomes" id="UP001064489">
    <property type="component" value="Chromosome 3"/>
</dbReference>
<dbReference type="AlphaFoldDB" id="A0AAD5J7I2"/>
<organism evidence="2 3">
    <name type="scientific">Acer negundo</name>
    <name type="common">Box elder</name>
    <dbReference type="NCBI Taxonomy" id="4023"/>
    <lineage>
        <taxon>Eukaryota</taxon>
        <taxon>Viridiplantae</taxon>
        <taxon>Streptophyta</taxon>
        <taxon>Embryophyta</taxon>
        <taxon>Tracheophyta</taxon>
        <taxon>Spermatophyta</taxon>
        <taxon>Magnoliopsida</taxon>
        <taxon>eudicotyledons</taxon>
        <taxon>Gunneridae</taxon>
        <taxon>Pentapetalae</taxon>
        <taxon>rosids</taxon>
        <taxon>malvids</taxon>
        <taxon>Sapindales</taxon>
        <taxon>Sapindaceae</taxon>
        <taxon>Hippocastanoideae</taxon>
        <taxon>Acereae</taxon>
        <taxon>Acer</taxon>
    </lineage>
</organism>
<evidence type="ECO:0000256" key="1">
    <source>
        <dbReference type="SAM" id="MobiDB-lite"/>
    </source>
</evidence>
<feature type="compositionally biased region" description="Polar residues" evidence="1">
    <location>
        <begin position="78"/>
        <end position="90"/>
    </location>
</feature>
<proteinExistence type="predicted"/>
<sequence length="113" mass="12652">MHEQTVNGLADAVVKKLEKKGQPHLFNEQEMIKTGLFAAISFKRKRLFDLDVVCNLLVRKVKEMDEISLKHAANQVANGITPPQSDQTVAHTYKPNEGEVPDLVDTEVQTPTE</sequence>
<reference evidence="2" key="1">
    <citation type="journal article" date="2022" name="Plant J.">
        <title>Strategies of tolerance reflected in two North American maple genomes.</title>
        <authorList>
            <person name="McEvoy S.L."/>
            <person name="Sezen U.U."/>
            <person name="Trouern-Trend A."/>
            <person name="McMahon S.M."/>
            <person name="Schaberg P.G."/>
            <person name="Yang J."/>
            <person name="Wegrzyn J.L."/>
            <person name="Swenson N.G."/>
        </authorList>
    </citation>
    <scope>NUCLEOTIDE SEQUENCE</scope>
    <source>
        <strain evidence="2">91603</strain>
    </source>
</reference>
<feature type="region of interest" description="Disordered" evidence="1">
    <location>
        <begin position="78"/>
        <end position="113"/>
    </location>
</feature>
<reference evidence="2" key="2">
    <citation type="submission" date="2023-02" db="EMBL/GenBank/DDBJ databases">
        <authorList>
            <person name="Swenson N.G."/>
            <person name="Wegrzyn J.L."/>
            <person name="Mcevoy S.L."/>
        </authorList>
    </citation>
    <scope>NUCLEOTIDE SEQUENCE</scope>
    <source>
        <strain evidence="2">91603</strain>
        <tissue evidence="2">Leaf</tissue>
    </source>
</reference>
<evidence type="ECO:0000313" key="3">
    <source>
        <dbReference type="Proteomes" id="UP001064489"/>
    </source>
</evidence>
<protein>
    <submittedName>
        <fullName evidence="2">Uncharacterized protein</fullName>
    </submittedName>
</protein>